<dbReference type="GO" id="GO:0005829">
    <property type="term" value="C:cytosol"/>
    <property type="evidence" value="ECO:0007669"/>
    <property type="project" value="TreeGrafter"/>
</dbReference>
<evidence type="ECO:0000256" key="6">
    <source>
        <dbReference type="ARBA" id="ARBA00023274"/>
    </source>
</evidence>
<comment type="similarity">
    <text evidence="2 8">Belongs to the bacterial ribosomal protein bS20 family.</text>
</comment>
<keyword evidence="3 8" id="KW-0699">rRNA-binding</keyword>
<dbReference type="InterPro" id="IPR036510">
    <property type="entry name" value="Ribosomal_bS20_sf"/>
</dbReference>
<dbReference type="Proteomes" id="UP000294466">
    <property type="component" value="Chromosome"/>
</dbReference>
<comment type="function">
    <text evidence="1 8">Binds directly to 16S ribosomal RNA.</text>
</comment>
<dbReference type="Pfam" id="PF01649">
    <property type="entry name" value="Ribosomal_S20p"/>
    <property type="match status" value="1"/>
</dbReference>
<reference evidence="9 10" key="1">
    <citation type="submission" date="2019-02" db="EMBL/GenBank/DDBJ databases">
        <authorList>
            <person name="Manzano-Marin A."/>
            <person name="Manzano-Marin A."/>
        </authorList>
    </citation>
    <scope>NUCLEOTIDE SEQUENCE [LARGE SCALE GENOMIC DNA]</scope>
    <source>
        <strain evidence="9 10">BuCisplendens/pseudotsugae</strain>
    </source>
</reference>
<evidence type="ECO:0000256" key="8">
    <source>
        <dbReference type="HAMAP-Rule" id="MF_00500"/>
    </source>
</evidence>
<keyword evidence="5 8" id="KW-0689">Ribosomal protein</keyword>
<keyword evidence="4 8" id="KW-0694">RNA-binding</keyword>
<evidence type="ECO:0000256" key="4">
    <source>
        <dbReference type="ARBA" id="ARBA00022884"/>
    </source>
</evidence>
<dbReference type="EMBL" id="LR217692">
    <property type="protein sequence ID" value="VFP77670.1"/>
    <property type="molecule type" value="Genomic_DNA"/>
</dbReference>
<dbReference type="InterPro" id="IPR002583">
    <property type="entry name" value="Ribosomal_bS20"/>
</dbReference>
<evidence type="ECO:0000256" key="5">
    <source>
        <dbReference type="ARBA" id="ARBA00022980"/>
    </source>
</evidence>
<evidence type="ECO:0000313" key="10">
    <source>
        <dbReference type="Proteomes" id="UP000294466"/>
    </source>
</evidence>
<evidence type="ECO:0000313" key="9">
    <source>
        <dbReference type="EMBL" id="VFP77670.1"/>
    </source>
</evidence>
<dbReference type="PANTHER" id="PTHR33398:SF1">
    <property type="entry name" value="SMALL RIBOSOMAL SUBUNIT PROTEIN BS20C"/>
    <property type="match status" value="1"/>
</dbReference>
<evidence type="ECO:0000256" key="1">
    <source>
        <dbReference type="ARBA" id="ARBA00003134"/>
    </source>
</evidence>
<dbReference type="PANTHER" id="PTHR33398">
    <property type="entry name" value="30S RIBOSOMAL PROTEIN S20"/>
    <property type="match status" value="1"/>
</dbReference>
<accession>A0A451CXI2</accession>
<sequence length="86" mass="10157">MANIKSSKKHAVLSEKRRKCNASKRSIIKTFMKKVYFFIKEKEKKKAYKEFCVFQSIVDKYAIKGIIHTNKAARYKSILIKNIKQI</sequence>
<dbReference type="GO" id="GO:0006412">
    <property type="term" value="P:translation"/>
    <property type="evidence" value="ECO:0007669"/>
    <property type="project" value="UniProtKB-UniRule"/>
</dbReference>
<evidence type="ECO:0000256" key="2">
    <source>
        <dbReference type="ARBA" id="ARBA00007634"/>
    </source>
</evidence>
<dbReference type="NCBIfam" id="TIGR00029">
    <property type="entry name" value="S20"/>
    <property type="match status" value="1"/>
</dbReference>
<dbReference type="GO" id="GO:0003735">
    <property type="term" value="F:structural constituent of ribosome"/>
    <property type="evidence" value="ECO:0007669"/>
    <property type="project" value="InterPro"/>
</dbReference>
<name>A0A451CXI2_9GAMM</name>
<dbReference type="AlphaFoldDB" id="A0A451CXI2"/>
<evidence type="ECO:0000256" key="3">
    <source>
        <dbReference type="ARBA" id="ARBA00022730"/>
    </source>
</evidence>
<dbReference type="SUPFAM" id="SSF46992">
    <property type="entry name" value="Ribosomal protein S20"/>
    <property type="match status" value="1"/>
</dbReference>
<dbReference type="HAMAP" id="MF_00500">
    <property type="entry name" value="Ribosomal_bS20"/>
    <property type="match status" value="1"/>
</dbReference>
<gene>
    <name evidence="8 9" type="primary">rpsT</name>
    <name evidence="9" type="ORF">BUCISPPS3390_101</name>
</gene>
<organism evidence="9 10">
    <name type="scientific">Buchnera aphidicola</name>
    <name type="common">Cinara cf. splendens/pseudotsugae 3390</name>
    <dbReference type="NCBI Taxonomy" id="2518980"/>
    <lineage>
        <taxon>Bacteria</taxon>
        <taxon>Pseudomonadati</taxon>
        <taxon>Pseudomonadota</taxon>
        <taxon>Gammaproteobacteria</taxon>
        <taxon>Enterobacterales</taxon>
        <taxon>Erwiniaceae</taxon>
        <taxon>Buchnera</taxon>
    </lineage>
</organism>
<dbReference type="Gene3D" id="1.20.58.110">
    <property type="entry name" value="Ribosomal protein S20"/>
    <property type="match status" value="1"/>
</dbReference>
<keyword evidence="6 8" id="KW-0687">Ribonucleoprotein</keyword>
<dbReference type="OrthoDB" id="9807974at2"/>
<dbReference type="GO" id="GO:0015935">
    <property type="term" value="C:small ribosomal subunit"/>
    <property type="evidence" value="ECO:0007669"/>
    <property type="project" value="TreeGrafter"/>
</dbReference>
<proteinExistence type="inferred from homology"/>
<evidence type="ECO:0000256" key="7">
    <source>
        <dbReference type="ARBA" id="ARBA00035136"/>
    </source>
</evidence>
<dbReference type="GO" id="GO:0070181">
    <property type="term" value="F:small ribosomal subunit rRNA binding"/>
    <property type="evidence" value="ECO:0007669"/>
    <property type="project" value="TreeGrafter"/>
</dbReference>
<protein>
    <recommendedName>
        <fullName evidence="7 8">Small ribosomal subunit protein bS20</fullName>
    </recommendedName>
</protein>
<dbReference type="RefSeq" id="WP_154060714.1">
    <property type="nucleotide sequence ID" value="NZ_LR217692.1"/>
</dbReference>